<reference evidence="2 3" key="1">
    <citation type="submission" date="2013-02" db="EMBL/GenBank/DDBJ databases">
        <title>The Genome Sequence of Acinetobacter gerneri CIP 107464.</title>
        <authorList>
            <consortium name="The Broad Institute Genome Sequencing Platform"/>
            <consortium name="The Broad Institute Genome Sequencing Center for Infectious Disease"/>
            <person name="Cerqueira G."/>
            <person name="Feldgarden M."/>
            <person name="Courvalin P."/>
            <person name="Perichon B."/>
            <person name="Grillot-Courvalin C."/>
            <person name="Clermont D."/>
            <person name="Rocha E."/>
            <person name="Yoon E.-J."/>
            <person name="Nemec A."/>
            <person name="Walker B."/>
            <person name="Young S.K."/>
            <person name="Zeng Q."/>
            <person name="Gargeya S."/>
            <person name="Fitzgerald M."/>
            <person name="Haas B."/>
            <person name="Abouelleil A."/>
            <person name="Alvarado L."/>
            <person name="Arachchi H.M."/>
            <person name="Berlin A.M."/>
            <person name="Chapman S.B."/>
            <person name="Dewar J."/>
            <person name="Goldberg J."/>
            <person name="Griggs A."/>
            <person name="Gujja S."/>
            <person name="Hansen M."/>
            <person name="Howarth C."/>
            <person name="Imamovic A."/>
            <person name="Larimer J."/>
            <person name="McCowan C."/>
            <person name="Murphy C."/>
            <person name="Neiman D."/>
            <person name="Pearson M."/>
            <person name="Priest M."/>
            <person name="Roberts A."/>
            <person name="Saif S."/>
            <person name="Shea T."/>
            <person name="Sisk P."/>
            <person name="Sykes S."/>
            <person name="Wortman J."/>
            <person name="Nusbaum C."/>
            <person name="Birren B."/>
        </authorList>
    </citation>
    <scope>NUCLEOTIDE SEQUENCE [LARGE SCALE GENOMIC DNA]</scope>
    <source>
        <strain evidence="2 3">CIP 107464</strain>
    </source>
</reference>
<evidence type="ECO:0000256" key="1">
    <source>
        <dbReference type="SAM" id="Phobius"/>
    </source>
</evidence>
<keyword evidence="1" id="KW-1133">Transmembrane helix</keyword>
<dbReference type="STRING" id="202952.GCA_000747725_00367"/>
<dbReference type="Proteomes" id="UP000013117">
    <property type="component" value="Unassembled WGS sequence"/>
</dbReference>
<keyword evidence="1" id="KW-0472">Membrane</keyword>
<dbReference type="RefSeq" id="WP_004845044.1">
    <property type="nucleotide sequence ID" value="NZ_KB849515.1"/>
</dbReference>
<accession>N8YFA0</accession>
<proteinExistence type="predicted"/>
<feature type="transmembrane region" description="Helical" evidence="1">
    <location>
        <begin position="7"/>
        <end position="25"/>
    </location>
</feature>
<evidence type="ECO:0000313" key="3">
    <source>
        <dbReference type="Proteomes" id="UP000013117"/>
    </source>
</evidence>
<dbReference type="PATRIC" id="fig|1120926.3.peg.268"/>
<dbReference type="AlphaFoldDB" id="N8YFA0"/>
<gene>
    <name evidence="2" type="ORF">F960_00289</name>
</gene>
<dbReference type="EMBL" id="APPN01000021">
    <property type="protein sequence ID" value="ENV35482.1"/>
    <property type="molecule type" value="Genomic_DNA"/>
</dbReference>
<dbReference type="HOGENOM" id="CLU_2327498_0_0_6"/>
<evidence type="ECO:0000313" key="2">
    <source>
        <dbReference type="EMBL" id="ENV35482.1"/>
    </source>
</evidence>
<protein>
    <submittedName>
        <fullName evidence="2">Uncharacterized protein</fullName>
    </submittedName>
</protein>
<dbReference type="InterPro" id="IPR027584">
    <property type="entry name" value="TrbK_RP4"/>
</dbReference>
<name>N8YFA0_9GAMM</name>
<dbReference type="NCBIfam" id="TIGR04359">
    <property type="entry name" value="TrbK_RP4"/>
    <property type="match status" value="1"/>
</dbReference>
<keyword evidence="1" id="KW-0812">Transmembrane</keyword>
<sequence>MQNIRDYVMVGVVAVAAFGGSYFGATPKGQAEGQGQTVADYTASTDTPKIDSYFSMPEVNDENCKPAFINNVNSFHREEFAEKCFKRGTVNKQTSKAY</sequence>
<dbReference type="GeneID" id="84211965"/>
<organism evidence="2 3">
    <name type="scientific">Acinetobacter gerneri DSM 14967 = CIP 107464 = MTCC 9824</name>
    <dbReference type="NCBI Taxonomy" id="1120926"/>
    <lineage>
        <taxon>Bacteria</taxon>
        <taxon>Pseudomonadati</taxon>
        <taxon>Pseudomonadota</taxon>
        <taxon>Gammaproteobacteria</taxon>
        <taxon>Moraxellales</taxon>
        <taxon>Moraxellaceae</taxon>
        <taxon>Acinetobacter</taxon>
    </lineage>
</organism>
<comment type="caution">
    <text evidence="2">The sequence shown here is derived from an EMBL/GenBank/DDBJ whole genome shotgun (WGS) entry which is preliminary data.</text>
</comment>
<keyword evidence="3" id="KW-1185">Reference proteome</keyword>